<keyword evidence="2" id="KW-1185">Reference proteome</keyword>
<dbReference type="EMBL" id="CAJVPT010010857">
    <property type="protein sequence ID" value="CAG8574045.1"/>
    <property type="molecule type" value="Genomic_DNA"/>
</dbReference>
<comment type="caution">
    <text evidence="1">The sequence shown here is derived from an EMBL/GenBank/DDBJ whole genome shotgun (WGS) entry which is preliminary data.</text>
</comment>
<gene>
    <name evidence="1" type="ORF">ACOLOM_LOCUS5711</name>
</gene>
<organism evidence="1 2">
    <name type="scientific">Acaulospora colombiana</name>
    <dbReference type="NCBI Taxonomy" id="27376"/>
    <lineage>
        <taxon>Eukaryota</taxon>
        <taxon>Fungi</taxon>
        <taxon>Fungi incertae sedis</taxon>
        <taxon>Mucoromycota</taxon>
        <taxon>Glomeromycotina</taxon>
        <taxon>Glomeromycetes</taxon>
        <taxon>Diversisporales</taxon>
        <taxon>Acaulosporaceae</taxon>
        <taxon>Acaulospora</taxon>
    </lineage>
</organism>
<feature type="non-terminal residue" evidence="1">
    <location>
        <position position="1"/>
    </location>
</feature>
<evidence type="ECO:0000313" key="1">
    <source>
        <dbReference type="EMBL" id="CAG8574045.1"/>
    </source>
</evidence>
<proteinExistence type="predicted"/>
<protein>
    <submittedName>
        <fullName evidence="1">2286_t:CDS:1</fullName>
    </submittedName>
</protein>
<dbReference type="Proteomes" id="UP000789525">
    <property type="component" value="Unassembled WGS sequence"/>
</dbReference>
<sequence length="377" mass="41873">VLPRIWWCATGPLAFLPIHAAGIYELDSNESQISNYVISSYTPTLTTLLERFKSPMSISFSLLSVIQSSAPGALSIPNTKKEMEIIQKRLADRDHVVLEGEAGTRRRVIKGMEECNWLHLACHGIQAPSEPTSSALLLEDGHLTLEEIIKLDLPQAEFAFLSACQTTTGDENLSEEAVHIAGGMLLAGYRSVVATMWSIQDELAPLVTDEFYRHLMEDRKRPDPTKAAEALHVSVQKLRQQPGVRLIDWPLLKVYPTVPISVFNNGVMERRGSNDWCCRIQVEAWILVNCLDLLMSELVYMSSRSVFVDLNKLPVSTDSLPAEAGELAEYTGGRKGVEKTNSKPMGSKLGDMSNTPFFSSIVHVSHRKEILLLAVAW</sequence>
<reference evidence="1" key="1">
    <citation type="submission" date="2021-06" db="EMBL/GenBank/DDBJ databases">
        <authorList>
            <person name="Kallberg Y."/>
            <person name="Tangrot J."/>
            <person name="Rosling A."/>
        </authorList>
    </citation>
    <scope>NUCLEOTIDE SEQUENCE</scope>
    <source>
        <strain evidence="1">CL356</strain>
    </source>
</reference>
<accession>A0ACA9M7B0</accession>
<evidence type="ECO:0000313" key="2">
    <source>
        <dbReference type="Proteomes" id="UP000789525"/>
    </source>
</evidence>
<name>A0ACA9M7B0_9GLOM</name>